<name>A0ABZ3EZX8_9FIRM</name>
<proteinExistence type="predicted"/>
<dbReference type="Gene3D" id="3.90.1340.10">
    <property type="entry name" value="Phage tail collar domain"/>
    <property type="match status" value="1"/>
</dbReference>
<sequence>MALDVIGLSLAKSYTASSLEGAGALKGDPGKSAYEIDVSNGFTGTEAEWLESIKGEKGDDGQDGIYVTSMNISEDNKVTALLSNGNTLQVGTLNTVKGDKGDSGAVPRIDDETKRWFIGDYDTGYVAVPNTEISFNDLTDFPMIPIALSQLTNDENFIKNTVNNLINYYTKAETYTKAEISNLVSNINRLTTSIVTELPTEDISTTTIYLISAGESIYNQFMYIEGEWVTLGNTNMNLSGYVTSSELSLALAEKSDINHTHGTLHSHENKALLDTITSELIQKWNSKFSGNYNDLTNKPIIPHVTNDLTDELREGYDDAVNKKHAHNNNLSVLDKFSEGVDGKPLYNNSPIGGEGGGNSGANIDDEITSTTTTWSSQKISDRVQDVEFIADNISIAQKSTNKRGYTNLLSSEIELPLTKATALGTAVSRAINLDVTLLDDITNYNMIEIVVSLKNSSIDIEPTVNMFNVSSIKYNDSDIINDQNGSLLKVSADIATTSAGAYGHMNCNATMWFKDSKKLFIYITNNPSTSSSYTGITILSIKGINFDSVVIDPVEHVNTTNGIEDTPVGHIITQMGVTAPNHYLNCDGTIYNIVDYPYLSQYIKDQFGTFNYFGGNGTTTFAVPDLRGEFLRGTGAATRNTGTGASVGVHQDPTSLPGMFPYATSSGYNSLIIDYKEEKKSNSFLNADSNLTNSARFYKALDLGTLTQIATPYTYAYTTRPTNTAVLYCIKYEPTYFMSIQGLIEETTLWEGSVGTATVANVTNTISLIDSITNFDKIGLEFIDVNPNSSLVRYNRYVETLSNTIKKAIDLHSLTQYVSFPFSINEINCLTDIKAGESTYNSFVLIQSCSYITKVIGIKYKTFD</sequence>
<dbReference type="Pfam" id="PF07484">
    <property type="entry name" value="Collar"/>
    <property type="match status" value="1"/>
</dbReference>
<accession>A0ABZ3EZX8</accession>
<evidence type="ECO:0000259" key="1">
    <source>
        <dbReference type="Pfam" id="PF07484"/>
    </source>
</evidence>
<dbReference type="EMBL" id="CP146256">
    <property type="protein sequence ID" value="XAH75842.1"/>
    <property type="molecule type" value="Genomic_DNA"/>
</dbReference>
<keyword evidence="3" id="KW-1185">Reference proteome</keyword>
<protein>
    <submittedName>
        <fullName evidence="2">Phage tail protein</fullName>
    </submittedName>
</protein>
<dbReference type="InterPro" id="IPR037053">
    <property type="entry name" value="Phage_tail_collar_dom_sf"/>
</dbReference>
<organism evidence="2 3">
    <name type="scientific">Kineothrix sedimenti</name>
    <dbReference type="NCBI Taxonomy" id="3123317"/>
    <lineage>
        <taxon>Bacteria</taxon>
        <taxon>Bacillati</taxon>
        <taxon>Bacillota</taxon>
        <taxon>Clostridia</taxon>
        <taxon>Lachnospirales</taxon>
        <taxon>Lachnospiraceae</taxon>
        <taxon>Kineothrix</taxon>
    </lineage>
</organism>
<dbReference type="RefSeq" id="WP_342759418.1">
    <property type="nucleotide sequence ID" value="NZ_CP146256.1"/>
</dbReference>
<feature type="domain" description="Phage tail collar" evidence="1">
    <location>
        <begin position="569"/>
        <end position="631"/>
    </location>
</feature>
<evidence type="ECO:0000313" key="2">
    <source>
        <dbReference type="EMBL" id="XAH75842.1"/>
    </source>
</evidence>
<dbReference type="Proteomes" id="UP001451571">
    <property type="component" value="Chromosome"/>
</dbReference>
<dbReference type="SUPFAM" id="SSF88874">
    <property type="entry name" value="Receptor-binding domain of short tail fibre protein gp12"/>
    <property type="match status" value="1"/>
</dbReference>
<dbReference type="InterPro" id="IPR011083">
    <property type="entry name" value="Phage_tail_collar_dom"/>
</dbReference>
<evidence type="ECO:0000313" key="3">
    <source>
        <dbReference type="Proteomes" id="UP001451571"/>
    </source>
</evidence>
<reference evidence="2 3" key="1">
    <citation type="submission" date="2024-02" db="EMBL/GenBank/DDBJ databases">
        <title>Bacterial strain from lacustrine sediment.</title>
        <authorList>
            <person name="Petit C."/>
            <person name="Fadhlaoui K."/>
        </authorList>
    </citation>
    <scope>NUCLEOTIDE SEQUENCE [LARGE SCALE GENOMIC DNA]</scope>
    <source>
        <strain evidence="2 3">IPX-CK</strain>
    </source>
</reference>
<gene>
    <name evidence="2" type="ORF">V6984_08830</name>
</gene>